<keyword evidence="3 4" id="KW-0472">Membrane</keyword>
<accession>A0A1J5S8U3</accession>
<dbReference type="GO" id="GO:0016020">
    <property type="term" value="C:membrane"/>
    <property type="evidence" value="ECO:0007669"/>
    <property type="project" value="UniProtKB-SubCell"/>
</dbReference>
<name>A0A1J5S8U3_9ZZZZ</name>
<dbReference type="EMBL" id="MLJW01000055">
    <property type="protein sequence ID" value="OIR04751.1"/>
    <property type="molecule type" value="Genomic_DNA"/>
</dbReference>
<keyword evidence="4" id="KW-1133">Transmembrane helix</keyword>
<feature type="transmembrane region" description="Helical" evidence="4">
    <location>
        <begin position="34"/>
        <end position="54"/>
    </location>
</feature>
<dbReference type="AlphaFoldDB" id="A0A1J5S8U3"/>
<dbReference type="InterPro" id="IPR036257">
    <property type="entry name" value="Cyt_c_oxidase_su2_TM_sf"/>
</dbReference>
<organism evidence="5">
    <name type="scientific">mine drainage metagenome</name>
    <dbReference type="NCBI Taxonomy" id="410659"/>
    <lineage>
        <taxon>unclassified sequences</taxon>
        <taxon>metagenomes</taxon>
        <taxon>ecological metagenomes</taxon>
    </lineage>
</organism>
<evidence type="ECO:0000256" key="3">
    <source>
        <dbReference type="ARBA" id="ARBA00023136"/>
    </source>
</evidence>
<reference evidence="5" key="1">
    <citation type="submission" date="2016-10" db="EMBL/GenBank/DDBJ databases">
        <title>Sequence of Gallionella enrichment culture.</title>
        <authorList>
            <person name="Poehlein A."/>
            <person name="Muehling M."/>
            <person name="Daniel R."/>
        </authorList>
    </citation>
    <scope>NUCLEOTIDE SEQUENCE</scope>
</reference>
<evidence type="ECO:0000256" key="2">
    <source>
        <dbReference type="ARBA" id="ARBA00022692"/>
    </source>
</evidence>
<comment type="caution">
    <text evidence="5">The sequence shown here is derived from an EMBL/GenBank/DDBJ whole genome shotgun (WGS) entry which is preliminary data.</text>
</comment>
<dbReference type="Gene3D" id="1.10.287.90">
    <property type="match status" value="1"/>
</dbReference>
<comment type="subcellular location">
    <subcellularLocation>
        <location evidence="1">Membrane</location>
    </subcellularLocation>
</comment>
<proteinExistence type="predicted"/>
<evidence type="ECO:0008006" key="6">
    <source>
        <dbReference type="Google" id="ProtNLM"/>
    </source>
</evidence>
<evidence type="ECO:0000256" key="4">
    <source>
        <dbReference type="SAM" id="Phobius"/>
    </source>
</evidence>
<keyword evidence="2 4" id="KW-0812">Transmembrane</keyword>
<evidence type="ECO:0000313" key="5">
    <source>
        <dbReference type="EMBL" id="OIR04751.1"/>
    </source>
</evidence>
<gene>
    <name evidence="5" type="ORF">GALL_131370</name>
</gene>
<evidence type="ECO:0000256" key="1">
    <source>
        <dbReference type="ARBA" id="ARBA00004370"/>
    </source>
</evidence>
<sequence length="70" mass="8120">MKRITGRVLASLAVLANNAQAVIAMPQREHVQTIVWVMEAVTFVTIAAIFWFVWRISKRAKENRKPRREN</sequence>
<protein>
    <recommendedName>
        <fullName evidence="6">CcmD family protein</fullName>
    </recommendedName>
</protein>